<dbReference type="Proteomes" id="UP001197626">
    <property type="component" value="Chromosome"/>
</dbReference>
<protein>
    <recommendedName>
        <fullName evidence="3">Protein vraC</fullName>
    </recommendedName>
</protein>
<proteinExistence type="predicted"/>
<evidence type="ECO:0008006" key="3">
    <source>
        <dbReference type="Google" id="ProtNLM"/>
    </source>
</evidence>
<sequence length="119" mass="14197">MQLYSKDAPSETRHLQIEDSTLSEYQHFFYGSEQDTIPILFLARYWKEFDLFRPFVEEAITLVETEVFQTTPIFKGMSLQATMTLLEAKELKGFVRYRFELLLPNDNSVRQTFIKWVEK</sequence>
<dbReference type="EMBL" id="CP086654">
    <property type="protein sequence ID" value="UEX89889.1"/>
    <property type="molecule type" value="Genomic_DNA"/>
</dbReference>
<dbReference type="RefSeq" id="WP_229292394.1">
    <property type="nucleotide sequence ID" value="NZ_CP086654.1"/>
</dbReference>
<evidence type="ECO:0000313" key="1">
    <source>
        <dbReference type="EMBL" id="UEX89889.1"/>
    </source>
</evidence>
<name>A0ABY3PC40_9STAP</name>
<reference evidence="1 2" key="1">
    <citation type="journal article" date="2022" name="Pathogens">
        <title>Staphylococcus ratti sp. nov. Isolated from a Lab Rat.</title>
        <authorList>
            <person name="Kovarovic V."/>
            <person name="Sedlacek I."/>
            <person name="Petras P."/>
            <person name="Kralova S."/>
            <person name="Maslanova I."/>
            <person name="Svec P."/>
            <person name="Neumann-Schaal M."/>
            <person name="Botka T."/>
            <person name="Gelbicova T."/>
            <person name="Stankova E."/>
            <person name="Doskar J."/>
            <person name="Pantucek R."/>
        </authorList>
    </citation>
    <scope>NUCLEOTIDE SEQUENCE [LARGE SCALE GENOMIC DNA]</scope>
    <source>
        <strain evidence="1 2">CCM 9025</strain>
    </source>
</reference>
<accession>A0ABY3PC40</accession>
<organism evidence="1 2">
    <name type="scientific">Staphylococcus ratti</name>
    <dbReference type="NCBI Taxonomy" id="2892440"/>
    <lineage>
        <taxon>Bacteria</taxon>
        <taxon>Bacillati</taxon>
        <taxon>Bacillota</taxon>
        <taxon>Bacilli</taxon>
        <taxon>Bacillales</taxon>
        <taxon>Staphylococcaceae</taxon>
        <taxon>Staphylococcus</taxon>
    </lineage>
</organism>
<evidence type="ECO:0000313" key="2">
    <source>
        <dbReference type="Proteomes" id="UP001197626"/>
    </source>
</evidence>
<gene>
    <name evidence="1" type="ORF">LN051_10065</name>
</gene>
<keyword evidence="2" id="KW-1185">Reference proteome</keyword>